<protein>
    <submittedName>
        <fullName evidence="1">Uncharacterized protein</fullName>
    </submittedName>
</protein>
<proteinExistence type="predicted"/>
<accession>A0ACC0K7K3</accession>
<name>A0ACC0K7K3_CHOFU</name>
<dbReference type="EMBL" id="CM046107">
    <property type="protein sequence ID" value="KAI8432457.1"/>
    <property type="molecule type" value="Genomic_DNA"/>
</dbReference>
<organism evidence="1 2">
    <name type="scientific">Choristoneura fumiferana</name>
    <name type="common">Spruce budworm moth</name>
    <name type="synonym">Archips fumiferana</name>
    <dbReference type="NCBI Taxonomy" id="7141"/>
    <lineage>
        <taxon>Eukaryota</taxon>
        <taxon>Metazoa</taxon>
        <taxon>Ecdysozoa</taxon>
        <taxon>Arthropoda</taxon>
        <taxon>Hexapoda</taxon>
        <taxon>Insecta</taxon>
        <taxon>Pterygota</taxon>
        <taxon>Neoptera</taxon>
        <taxon>Endopterygota</taxon>
        <taxon>Lepidoptera</taxon>
        <taxon>Glossata</taxon>
        <taxon>Ditrysia</taxon>
        <taxon>Tortricoidea</taxon>
        <taxon>Tortricidae</taxon>
        <taxon>Tortricinae</taxon>
        <taxon>Choristoneura</taxon>
    </lineage>
</organism>
<gene>
    <name evidence="1" type="ORF">MSG28_004849</name>
</gene>
<keyword evidence="2" id="KW-1185">Reference proteome</keyword>
<reference evidence="1 2" key="1">
    <citation type="journal article" date="2022" name="Genome Biol. Evol.">
        <title>The Spruce Budworm Genome: Reconstructing the Evolutionary History of Antifreeze Proteins.</title>
        <authorList>
            <person name="Beliveau C."/>
            <person name="Gagne P."/>
            <person name="Picq S."/>
            <person name="Vernygora O."/>
            <person name="Keeling C.I."/>
            <person name="Pinkney K."/>
            <person name="Doucet D."/>
            <person name="Wen F."/>
            <person name="Johnston J.S."/>
            <person name="Maaroufi H."/>
            <person name="Boyle B."/>
            <person name="Laroche J."/>
            <person name="Dewar K."/>
            <person name="Juretic N."/>
            <person name="Blackburn G."/>
            <person name="Nisole A."/>
            <person name="Brunet B."/>
            <person name="Brandao M."/>
            <person name="Lumley L."/>
            <person name="Duan J."/>
            <person name="Quan G."/>
            <person name="Lucarotti C.J."/>
            <person name="Roe A.D."/>
            <person name="Sperling F.A.H."/>
            <person name="Levesque R.C."/>
            <person name="Cusson M."/>
        </authorList>
    </citation>
    <scope>NUCLEOTIDE SEQUENCE [LARGE SCALE GENOMIC DNA]</scope>
    <source>
        <strain evidence="1">Glfc:IPQL:Cfum</strain>
    </source>
</reference>
<sequence length="912" mass="102809">MRSGGPRYPVDRYLVESSNKIEMVNIIDDIWNPEPALRPEEEIILRKLHEMLQSTADDLKLLSGELARTREPGIQVRAAPAPLDEEFNEKVHIEEVVNAKFHGFKIVDKAPKLKKTETNINKPQKNVRNENIQLNSQTVNKKPTVTKKLTMSRTNVVQINQATQGRKFDKVEDVQKPIKQTIAYNEFSFQYPQPKVENLPKGLKIQTMPGINIRSELKAQKVLLLDIVPEIENSVIKPDEKANVAVITMKHDIPPLALKDTPIKIEQDYPRANVVSKKQTRKVTQMLTCESSTSTNNGSSLCNLEKTTIKYNSASSKKSVPLDRNKIKKNVTTKAETAKRTHINLDEWKKKLNSVYGQPSSSRINKFSSKPKTNVRKSSPKKTNIPPSKVTKPHPNILNNAQYIPYSQLTVGGVNVSDIEKEISNIPNKNDIPLSPILDRIISSRENSQHNSPRKEKQRESPKILTTSDENLLREVIDIEKAVNKTLSQNVESKMKVSKSQIVTSDSANEDTNELESYADDFEDEKSERSEKQNLDDDESHSDDKLSNNMERNNESIDLYIKDEELQSRKNKTNIKSTKKNANVPKLSLKKRVDVYEYVHAIDTQDIAIQSQTTNKISLKETQTSPRNESTNKQIEPIHNDLWPAMDPSKEIENMFKLEKHLIKKFIMDEYGDILQSTINKPSTSKENQDSLNSGLNLAASQKVTQTSPKHVKSVMTSPTQTKTRTTSPFLLSVPVDHQTSPMIFVNDEKEKEIEQDPEDLGISINMSSPRFSLRLPNTSVEVLSNLEICSRSPSNVDRKNVTDRKIMSSAKLPKPVIKNECSTSVDADNSSSELSSLGEVKLKLKRRSKKSRVFLSESSSSSKLSVDFDFGSILPLKSEGEASSSHIARSRKSSIISSKSDGEMSLGRRQS</sequence>
<comment type="caution">
    <text evidence="1">The sequence shown here is derived from an EMBL/GenBank/DDBJ whole genome shotgun (WGS) entry which is preliminary data.</text>
</comment>
<evidence type="ECO:0000313" key="2">
    <source>
        <dbReference type="Proteomes" id="UP001064048"/>
    </source>
</evidence>
<dbReference type="Proteomes" id="UP001064048">
    <property type="component" value="Chromosome 7"/>
</dbReference>
<evidence type="ECO:0000313" key="1">
    <source>
        <dbReference type="EMBL" id="KAI8432457.1"/>
    </source>
</evidence>